<feature type="compositionally biased region" description="Low complexity" evidence="2">
    <location>
        <begin position="627"/>
        <end position="639"/>
    </location>
</feature>
<reference evidence="3" key="1">
    <citation type="submission" date="2025-08" db="UniProtKB">
        <authorList>
            <consortium name="RefSeq"/>
        </authorList>
    </citation>
    <scope>IDENTIFICATION</scope>
</reference>
<dbReference type="CTD" id="38786"/>
<feature type="compositionally biased region" description="Basic and acidic residues" evidence="2">
    <location>
        <begin position="283"/>
        <end position="295"/>
    </location>
</feature>
<feature type="coiled-coil region" evidence="1">
    <location>
        <begin position="434"/>
        <end position="528"/>
    </location>
</feature>
<dbReference type="RefSeq" id="XP_013180668.1">
    <property type="nucleotide sequence ID" value="XM_013325214.1"/>
</dbReference>
<evidence type="ECO:0000313" key="3">
    <source>
        <dbReference type="RefSeq" id="XP_013180668.1"/>
    </source>
</evidence>
<feature type="coiled-coil region" evidence="1">
    <location>
        <begin position="376"/>
        <end position="403"/>
    </location>
</feature>
<name>A0AAJ7EKD8_PAPXU</name>
<dbReference type="GeneID" id="106127173"/>
<protein>
    <submittedName>
        <fullName evidence="3">Uncharacterized protein LOC106127173 isoform X2</fullName>
    </submittedName>
</protein>
<feature type="compositionally biased region" description="Polar residues" evidence="2">
    <location>
        <begin position="232"/>
        <end position="245"/>
    </location>
</feature>
<evidence type="ECO:0000256" key="1">
    <source>
        <dbReference type="SAM" id="Coils"/>
    </source>
</evidence>
<organism evidence="3">
    <name type="scientific">Papilio xuthus</name>
    <name type="common">Asian swallowtail butterfly</name>
    <dbReference type="NCBI Taxonomy" id="66420"/>
    <lineage>
        <taxon>Eukaryota</taxon>
        <taxon>Metazoa</taxon>
        <taxon>Ecdysozoa</taxon>
        <taxon>Arthropoda</taxon>
        <taxon>Hexapoda</taxon>
        <taxon>Insecta</taxon>
        <taxon>Pterygota</taxon>
        <taxon>Neoptera</taxon>
        <taxon>Endopterygota</taxon>
        <taxon>Lepidoptera</taxon>
        <taxon>Glossata</taxon>
        <taxon>Ditrysia</taxon>
        <taxon>Papilionoidea</taxon>
        <taxon>Papilionidae</taxon>
        <taxon>Papilioninae</taxon>
        <taxon>Papilio</taxon>
    </lineage>
</organism>
<feature type="compositionally biased region" description="Acidic residues" evidence="2">
    <location>
        <begin position="656"/>
        <end position="668"/>
    </location>
</feature>
<feature type="region of interest" description="Disordered" evidence="2">
    <location>
        <begin position="627"/>
        <end position="692"/>
    </location>
</feature>
<proteinExistence type="predicted"/>
<evidence type="ECO:0000256" key="2">
    <source>
        <dbReference type="SAM" id="MobiDB-lite"/>
    </source>
</evidence>
<sequence>MEEESAVSANEVREASLIEAESSITDIVPEKESNLTSTENQTDVSLCVNNKDESGVVLDGFDDSKNVTVESIIDNDACEAIDDARSLGDMDSLPAGDELVLGAAGSDSGVEGCGRALSSGGGSRSCASSVVSCGSGCGSESSSLAGAPLRTRRRVNVTVIEAKKSSPVGSSTPRPTTAPRGPNLATRERARSREKPTPPEKPRPLTPKPRMRPTADLPNLVRESPALRAKPTKTSTARCRTPSSPSDEKKWPTNGPRLTPVSDSAGATRVAADKYGTLPRRRRDADAESSPKHDSTPPTSRRPTVARSASSRSTLRTRVRIYAEKNCQTVLLGNDIESALAGIIPNIESRIEVSRCHRGVQASARDAELCRLGAAAAAAEASAAEERERRQHAEAQLAAERAARLAAIAELERNSQRLLELAGAGAGAGAEGCLRALEEQLRSASELAGRQRAEIDALRDHCNKLHAEALSGREAARLAEARLAEAEREASEMQDFLAAETGALSDSLREADAELVRLSTDLERRRAECRQLVRMCEQRRQEALAAAARARSGGGAAPALDALARRLRALTDAVLRAYALPRDASLPSVYHNDAYNSHSDSGEQLSPDEEARGGLLGAIVRALRAAPTAAPSAHTAQAAPAPPAPHDDDRSRISDDNDNSADLLDSETEPCLVTDPEGGEGESASASERESLRTLSAAIAQRQRSEAEAQEAQEAERGSLLERVLSLDARLSELLRALRHAAAAAARHDDTPAAALAHALREKIDVTEKNVADVVVKKLAELDASRHMMEQYRHSVEMLKKQLAQSGEEEEINFIEEELAGCGENERRQRYEALDAALGALAAVDGWPRLAALQRRLERLAFALAAPPPPHSA</sequence>
<feature type="region of interest" description="Disordered" evidence="2">
    <location>
        <begin position="105"/>
        <end position="313"/>
    </location>
</feature>
<accession>A0AAJ7EKD8</accession>
<feature type="compositionally biased region" description="Low complexity" evidence="2">
    <location>
        <begin position="113"/>
        <end position="147"/>
    </location>
</feature>
<feature type="compositionally biased region" description="Basic and acidic residues" evidence="2">
    <location>
        <begin position="186"/>
        <end position="203"/>
    </location>
</feature>
<feature type="compositionally biased region" description="Basic and acidic residues" evidence="2">
    <location>
        <begin position="645"/>
        <end position="655"/>
    </location>
</feature>
<feature type="compositionally biased region" description="Low complexity" evidence="2">
    <location>
        <begin position="299"/>
        <end position="313"/>
    </location>
</feature>
<dbReference type="Proteomes" id="UP000694872">
    <property type="component" value="Unplaced"/>
</dbReference>
<dbReference type="AlphaFoldDB" id="A0AAJ7EKD8"/>
<keyword evidence="1" id="KW-0175">Coiled coil</keyword>
<gene>
    <name evidence="3" type="primary">LOC106127173</name>
</gene>